<reference evidence="6 7" key="1">
    <citation type="submission" date="2022-05" db="EMBL/GenBank/DDBJ databases">
        <title>Sporolactobacillus sp nov CPB3-1, isolated from tree bark (Mangifera indica L.).</title>
        <authorList>
            <person name="Phuengjayaem S."/>
            <person name="Tanasupawat S."/>
        </authorList>
    </citation>
    <scope>NUCLEOTIDE SEQUENCE [LARGE SCALE GENOMIC DNA]</scope>
    <source>
        <strain evidence="6 7">CPB3-1</strain>
    </source>
</reference>
<feature type="domain" description="SH3b" evidence="5">
    <location>
        <begin position="111"/>
        <end position="173"/>
    </location>
</feature>
<evidence type="ECO:0000256" key="2">
    <source>
        <dbReference type="ARBA" id="ARBA00022801"/>
    </source>
</evidence>
<dbReference type="PANTHER" id="PTHR34408">
    <property type="entry name" value="FAMILY PROTEIN, PUTATIVE-RELATED"/>
    <property type="match status" value="1"/>
</dbReference>
<feature type="domain" description="SH3b" evidence="5">
    <location>
        <begin position="187"/>
        <end position="249"/>
    </location>
</feature>
<evidence type="ECO:0000256" key="3">
    <source>
        <dbReference type="ARBA" id="ARBA00023295"/>
    </source>
</evidence>
<feature type="domain" description="SH3b" evidence="5">
    <location>
        <begin position="263"/>
        <end position="326"/>
    </location>
</feature>
<name>A0ABT0MDI3_9BACL</name>
<comment type="similarity">
    <text evidence="1 4">Belongs to the glycosyl hydrolase 25 family.</text>
</comment>
<sequence length="543" mass="60639">MNKFLKNLTVILFAMSILIGSFGSPVVRIAEAFSSYTAHVTASSLHMRSGPGTKYRHIRYLYKNYKVSVVGKSGSWYRIKYGGKTGYVSGKYIKKSSTSKSKPKSKPKFKSYTAYVTATALNMRSGPSTKNKKVRILHKNNKVTVYGKSGSWYKIKYGGKTGYVSGKYIKKSSTSKSKPKPKPKFKSYTAYVTATALNMRSGPSTKNKKVRTLHKNNKITVYGKSGSWYKIKYGSASGYVSAKYVKKGTPPKPKASRKVQSFKKYYVYIGYDNLKVYKTPSTKSAVIRTLRERTKVSVTGNSGDWRKIQYGGTTGYVNKSDLTTSLGRFNPPVGKNGKFGIDVSHHQERVDFNAVKRAGNMFVILKASEGTTFKDNRFVDYAVAAKKAGLSVSAYHFFRAKTATDAKKEASNFATAVNAARKKGVNIQYLYIDVETSNNIPGSHLKSTLTANTITFLNEMRLRHHMNQLGIYSNLLYFNKYLDLAKIKQSQKSSARFLIWLARYRGQSTYIGSGYSADLWQFTSNGQVSGVSGAVDRNISYYN</sequence>
<dbReference type="EC" id="3.2.1.17" evidence="4"/>
<comment type="catalytic activity">
    <reaction evidence="4">
        <text>Hydrolysis of (1-&gt;4)-beta-linkages between N-acetylmuramic acid and N-acetyl-D-glucosamine residues in a peptidoglycan and between N-acetyl-D-glucosamine residues in chitodextrins.</text>
        <dbReference type="EC" id="3.2.1.17"/>
    </reaction>
</comment>
<dbReference type="Gene3D" id="3.20.20.80">
    <property type="entry name" value="Glycosidases"/>
    <property type="match status" value="1"/>
</dbReference>
<dbReference type="InterPro" id="IPR002053">
    <property type="entry name" value="Glyco_hydro_25"/>
</dbReference>
<protein>
    <recommendedName>
        <fullName evidence="4">Lysozyme</fullName>
        <ecNumber evidence="4">3.2.1.17</ecNumber>
    </recommendedName>
</protein>
<proteinExistence type="inferred from homology"/>
<dbReference type="InterPro" id="IPR018077">
    <property type="entry name" value="Glyco_hydro_fam25_subgr"/>
</dbReference>
<evidence type="ECO:0000313" key="6">
    <source>
        <dbReference type="EMBL" id="MCL1632932.1"/>
    </source>
</evidence>
<dbReference type="EMBL" id="JAMAST010000027">
    <property type="protein sequence ID" value="MCL1632932.1"/>
    <property type="molecule type" value="Genomic_DNA"/>
</dbReference>
<feature type="domain" description="SH3b" evidence="5">
    <location>
        <begin position="35"/>
        <end position="97"/>
    </location>
</feature>
<evidence type="ECO:0000256" key="4">
    <source>
        <dbReference type="RuleBase" id="RU361176"/>
    </source>
</evidence>
<dbReference type="PROSITE" id="PS51781">
    <property type="entry name" value="SH3B"/>
    <property type="match status" value="4"/>
</dbReference>
<dbReference type="PROSITE" id="PS00953">
    <property type="entry name" value="GLYCOSYL_HYDROL_F25_1"/>
    <property type="match status" value="1"/>
</dbReference>
<keyword evidence="2 4" id="KW-0378">Hydrolase</keyword>
<accession>A0ABT0MDI3</accession>
<dbReference type="Pfam" id="PF01183">
    <property type="entry name" value="Glyco_hydro_25"/>
    <property type="match status" value="1"/>
</dbReference>
<keyword evidence="3 4" id="KW-0326">Glycosidase</keyword>
<dbReference type="RefSeq" id="WP_249103823.1">
    <property type="nucleotide sequence ID" value="NZ_JAMAST010000027.1"/>
</dbReference>
<dbReference type="InterPro" id="IPR017853">
    <property type="entry name" value="GH"/>
</dbReference>
<evidence type="ECO:0000313" key="7">
    <source>
        <dbReference type="Proteomes" id="UP001203004"/>
    </source>
</evidence>
<dbReference type="Proteomes" id="UP001203004">
    <property type="component" value="Unassembled WGS sequence"/>
</dbReference>
<dbReference type="PROSITE" id="PS51904">
    <property type="entry name" value="GLYCOSYL_HYDROL_F25_2"/>
    <property type="match status" value="1"/>
</dbReference>
<comment type="caution">
    <text evidence="6">The sequence shown here is derived from an EMBL/GenBank/DDBJ whole genome shotgun (WGS) entry which is preliminary data.</text>
</comment>
<keyword evidence="7" id="KW-1185">Reference proteome</keyword>
<dbReference type="Pfam" id="PF08239">
    <property type="entry name" value="SH3_3"/>
    <property type="match status" value="4"/>
</dbReference>
<dbReference type="Gene3D" id="2.30.30.40">
    <property type="entry name" value="SH3 Domains"/>
    <property type="match status" value="4"/>
</dbReference>
<organism evidence="6 7">
    <name type="scientific">Sporolactobacillus mangiferae</name>
    <dbReference type="NCBI Taxonomy" id="2940498"/>
    <lineage>
        <taxon>Bacteria</taxon>
        <taxon>Bacillati</taxon>
        <taxon>Bacillota</taxon>
        <taxon>Bacilli</taxon>
        <taxon>Bacillales</taxon>
        <taxon>Sporolactobacillaceae</taxon>
        <taxon>Sporolactobacillus</taxon>
    </lineage>
</organism>
<evidence type="ECO:0000259" key="5">
    <source>
        <dbReference type="PROSITE" id="PS51781"/>
    </source>
</evidence>
<dbReference type="SMART" id="SM00641">
    <property type="entry name" value="Glyco_25"/>
    <property type="match status" value="1"/>
</dbReference>
<dbReference type="InterPro" id="IPR008270">
    <property type="entry name" value="Glyco_hydro_25_AS"/>
</dbReference>
<dbReference type="InterPro" id="IPR052354">
    <property type="entry name" value="Cell_Wall_Dynamics_Protein"/>
</dbReference>
<dbReference type="InterPro" id="IPR003646">
    <property type="entry name" value="SH3-like_bac-type"/>
</dbReference>
<dbReference type="SUPFAM" id="SSF51445">
    <property type="entry name" value="(Trans)glycosidases"/>
    <property type="match status" value="1"/>
</dbReference>
<dbReference type="SMART" id="SM00287">
    <property type="entry name" value="SH3b"/>
    <property type="match status" value="4"/>
</dbReference>
<dbReference type="CDD" id="cd00599">
    <property type="entry name" value="GH25_muramidase"/>
    <property type="match status" value="1"/>
</dbReference>
<gene>
    <name evidence="6" type="ORF">M3N64_13480</name>
</gene>
<dbReference type="PANTHER" id="PTHR34408:SF1">
    <property type="entry name" value="GLYCOSYL HYDROLASE FAMILY 19 DOMAIN-CONTAINING PROTEIN HI_1415"/>
    <property type="match status" value="1"/>
</dbReference>
<evidence type="ECO:0000256" key="1">
    <source>
        <dbReference type="ARBA" id="ARBA00010646"/>
    </source>
</evidence>